<dbReference type="EMBL" id="LQOD01000292">
    <property type="protein sequence ID" value="KXT92386.1"/>
    <property type="molecule type" value="Genomic_DNA"/>
</dbReference>
<dbReference type="AlphaFoldDB" id="A0A139PQ91"/>
<evidence type="ECO:0000313" key="1">
    <source>
        <dbReference type="EMBL" id="KXT92386.1"/>
    </source>
</evidence>
<sequence length="53" mass="5907">MPISEFLASLSLTLNSGSKKIKIITKIKQKAKDEESSVGCSIKQLYPEYMKNS</sequence>
<evidence type="ECO:0000313" key="2">
    <source>
        <dbReference type="Proteomes" id="UP000070458"/>
    </source>
</evidence>
<dbReference type="PATRIC" id="fig|28037.233.peg.1457"/>
<accession>A0A139PQ91</accession>
<reference evidence="1 2" key="1">
    <citation type="submission" date="2016-01" db="EMBL/GenBank/DDBJ databases">
        <title>Highly variable Streptococcus oralis are common among viridans streptococci isolated from primates.</title>
        <authorList>
            <person name="Denapaite D."/>
            <person name="Rieger M."/>
            <person name="Koendgen S."/>
            <person name="Brueckner R."/>
            <person name="Ochigava I."/>
            <person name="Kappeler P."/>
            <person name="Maetz-Rensing K."/>
            <person name="Leendertz F."/>
            <person name="Hakenbeck R."/>
        </authorList>
    </citation>
    <scope>NUCLEOTIDE SEQUENCE [LARGE SCALE GENOMIC DNA]</scope>
    <source>
        <strain evidence="1 2">DD26</strain>
    </source>
</reference>
<dbReference type="Proteomes" id="UP000070458">
    <property type="component" value="Unassembled WGS sequence"/>
</dbReference>
<name>A0A139PQ91_STRMT</name>
<organism evidence="1 2">
    <name type="scientific">Streptococcus mitis</name>
    <dbReference type="NCBI Taxonomy" id="28037"/>
    <lineage>
        <taxon>Bacteria</taxon>
        <taxon>Bacillati</taxon>
        <taxon>Bacillota</taxon>
        <taxon>Bacilli</taxon>
        <taxon>Lactobacillales</taxon>
        <taxon>Streptococcaceae</taxon>
        <taxon>Streptococcus</taxon>
        <taxon>Streptococcus mitis group</taxon>
    </lineage>
</organism>
<gene>
    <name evidence="1" type="ORF">SMIDD26_01242</name>
</gene>
<comment type="caution">
    <text evidence="1">The sequence shown here is derived from an EMBL/GenBank/DDBJ whole genome shotgun (WGS) entry which is preliminary data.</text>
</comment>
<proteinExistence type="predicted"/>
<protein>
    <submittedName>
        <fullName evidence="1">Uncharacterized protein</fullName>
    </submittedName>
</protein>